<keyword evidence="2" id="KW-1185">Reference proteome</keyword>
<evidence type="ECO:0000313" key="2">
    <source>
        <dbReference type="Proteomes" id="UP000185479"/>
    </source>
</evidence>
<protein>
    <submittedName>
        <fullName evidence="1">Uncharacterized protein</fullName>
    </submittedName>
</protein>
<name>A0A1L7CL21_CORFL</name>
<gene>
    <name evidence="1" type="ORF">CFLV_04320</name>
</gene>
<proteinExistence type="predicted"/>
<dbReference type="Proteomes" id="UP000185479">
    <property type="component" value="Chromosome"/>
</dbReference>
<dbReference type="AlphaFoldDB" id="A0A1L7CL21"/>
<reference evidence="1 2" key="1">
    <citation type="submission" date="2014-08" db="EMBL/GenBank/DDBJ databases">
        <title>Complete genome sequence of Corynebacterium flavescens OJ8(T)(=DSM 20296(T)), isolated from cheese.</title>
        <authorList>
            <person name="Ruckert C."/>
            <person name="Albersmeier A."/>
            <person name="Winkler A."/>
            <person name="Kalinowski J."/>
        </authorList>
    </citation>
    <scope>NUCLEOTIDE SEQUENCE [LARGE SCALE GENOMIC DNA]</scope>
    <source>
        <strain evidence="1 2">OJ8</strain>
    </source>
</reference>
<organism evidence="1 2">
    <name type="scientific">Corynebacterium flavescens</name>
    <dbReference type="NCBI Taxonomy" id="28028"/>
    <lineage>
        <taxon>Bacteria</taxon>
        <taxon>Bacillati</taxon>
        <taxon>Actinomycetota</taxon>
        <taxon>Actinomycetes</taxon>
        <taxon>Mycobacteriales</taxon>
        <taxon>Corynebacteriaceae</taxon>
        <taxon>Corynebacterium</taxon>
    </lineage>
</organism>
<dbReference type="EMBL" id="CP009246">
    <property type="protein sequence ID" value="APT86485.1"/>
    <property type="molecule type" value="Genomic_DNA"/>
</dbReference>
<accession>A0A1L7CL21</accession>
<sequence length="80" mass="8695">MVVFVWDSVVVEGWSSGFVVGLVLVVGKDVDFGELILSPVVLPGDFYGVVRQWRFCVEPPFEHFSLVLSSASAVGSGDEF</sequence>
<dbReference type="STRING" id="28028.CFLV_04320"/>
<evidence type="ECO:0000313" key="1">
    <source>
        <dbReference type="EMBL" id="APT86485.1"/>
    </source>
</evidence>
<dbReference type="KEGG" id="cfc:CFLV_04320"/>